<feature type="domain" description="GHMP kinase C-terminal" evidence="8">
    <location>
        <begin position="258"/>
        <end position="343"/>
    </location>
</feature>
<dbReference type="Gene3D" id="3.30.230.10">
    <property type="match status" value="1"/>
</dbReference>
<evidence type="ECO:0000256" key="2">
    <source>
        <dbReference type="ARBA" id="ARBA00012958"/>
    </source>
</evidence>
<evidence type="ECO:0000259" key="7">
    <source>
        <dbReference type="Pfam" id="PF00288"/>
    </source>
</evidence>
<protein>
    <recommendedName>
        <fullName evidence="2">phosphomevalonate kinase</fullName>
        <ecNumber evidence="2">2.7.4.2</ecNumber>
    </recommendedName>
</protein>
<keyword evidence="10" id="KW-1185">Reference proteome</keyword>
<dbReference type="Gene3D" id="3.30.70.890">
    <property type="entry name" value="GHMP kinase, C-terminal domain"/>
    <property type="match status" value="1"/>
</dbReference>
<dbReference type="Pfam" id="PF08544">
    <property type="entry name" value="GHMP_kinases_C"/>
    <property type="match status" value="1"/>
</dbReference>
<accession>A0ABS2TD22</accession>
<evidence type="ECO:0000313" key="9">
    <source>
        <dbReference type="EMBL" id="MBM9432540.1"/>
    </source>
</evidence>
<dbReference type="Proteomes" id="UP000705983">
    <property type="component" value="Unassembled WGS sequence"/>
</dbReference>
<comment type="pathway">
    <text evidence="1">Isoprenoid biosynthesis; isopentenyl diphosphate biosynthesis via mevalonate pathway; isopentenyl diphosphate from (R)-mevalonate: step 2/3.</text>
</comment>
<gene>
    <name evidence="9" type="ORF">JVW63_02325</name>
</gene>
<proteinExistence type="predicted"/>
<dbReference type="EMBL" id="JAFFJS010000001">
    <property type="protein sequence ID" value="MBM9432540.1"/>
    <property type="molecule type" value="Genomic_DNA"/>
</dbReference>
<evidence type="ECO:0000256" key="1">
    <source>
        <dbReference type="ARBA" id="ARBA00005017"/>
    </source>
</evidence>
<evidence type="ECO:0000256" key="4">
    <source>
        <dbReference type="ARBA" id="ARBA00022741"/>
    </source>
</evidence>
<dbReference type="InterPro" id="IPR020568">
    <property type="entry name" value="Ribosomal_Su5_D2-typ_SF"/>
</dbReference>
<dbReference type="GO" id="GO:0004631">
    <property type="term" value="F:phosphomevalonate kinase activity"/>
    <property type="evidence" value="ECO:0007669"/>
    <property type="project" value="UniProtKB-EC"/>
</dbReference>
<sequence>MTTRAPGKLFIAGEYAVVDPDHPALLVAVDKFMTVSVTESVDVGRVHSSEYGNLPIEWRRDPETGDVVVDHHPYDYVTRAIDVMERLRDERGIAPRYFNLHIESELDDSHGQKFGLGSSAAVVVATIAAIDTFYDLGLSAMERFKIALLATISVSPRASGGDIAASTFGGWLSYSAPDRAALLTALSTDTIGDVMVGSGWETLRIRSLPAPALSLLVGWTGSPSSTEALVGSVTKASPSDSPDYTAFVAASDRIVTALIEALEAGDPALVQDLVRQARHNLLLLQASSGITIETEKLTFLCDSAEHYGGAAKPSGAGGGDCGIVLADPEMDTAALLEQWRAAGIRPLDLHVYGKEVAA</sequence>
<keyword evidence="5 9" id="KW-0418">Kinase</keyword>
<keyword evidence="3 9" id="KW-0808">Transferase</keyword>
<evidence type="ECO:0000259" key="8">
    <source>
        <dbReference type="Pfam" id="PF08544"/>
    </source>
</evidence>
<keyword evidence="4" id="KW-0547">Nucleotide-binding</keyword>
<dbReference type="InterPro" id="IPR013750">
    <property type="entry name" value="GHMP_kinase_C_dom"/>
</dbReference>
<dbReference type="PANTHER" id="PTHR31814">
    <property type="match status" value="1"/>
</dbReference>
<dbReference type="InterPro" id="IPR035102">
    <property type="entry name" value="Phosphomevalonate_kinase"/>
</dbReference>
<dbReference type="InterPro" id="IPR006204">
    <property type="entry name" value="GHMP_kinase_N_dom"/>
</dbReference>
<evidence type="ECO:0000313" key="10">
    <source>
        <dbReference type="Proteomes" id="UP000705983"/>
    </source>
</evidence>
<dbReference type="Pfam" id="PF00288">
    <property type="entry name" value="GHMP_kinases_N"/>
    <property type="match status" value="1"/>
</dbReference>
<name>A0ABS2TD22_9ACTO</name>
<dbReference type="InterPro" id="IPR036554">
    <property type="entry name" value="GHMP_kinase_C_sf"/>
</dbReference>
<evidence type="ECO:0000256" key="5">
    <source>
        <dbReference type="ARBA" id="ARBA00022777"/>
    </source>
</evidence>
<dbReference type="InterPro" id="IPR014721">
    <property type="entry name" value="Ribsml_uS5_D2-typ_fold_subgr"/>
</dbReference>
<dbReference type="InterPro" id="IPR005917">
    <property type="entry name" value="Pmev_kinase_bact"/>
</dbReference>
<reference evidence="10" key="1">
    <citation type="submission" date="2021-02" db="EMBL/GenBank/DDBJ databases">
        <title>Leucobacter sp. CX169.</title>
        <authorList>
            <person name="Cheng Y."/>
        </authorList>
    </citation>
    <scope>NUCLEOTIDE SEQUENCE [LARGE SCALE GENOMIC DNA]</scope>
    <source>
        <strain evidence="10">JY899</strain>
    </source>
</reference>
<dbReference type="SUPFAM" id="SSF55060">
    <property type="entry name" value="GHMP Kinase, C-terminal domain"/>
    <property type="match status" value="1"/>
</dbReference>
<evidence type="ECO:0000256" key="3">
    <source>
        <dbReference type="ARBA" id="ARBA00022679"/>
    </source>
</evidence>
<comment type="caution">
    <text evidence="9">The sequence shown here is derived from an EMBL/GenBank/DDBJ whole genome shotgun (WGS) entry which is preliminary data.</text>
</comment>
<dbReference type="SUPFAM" id="SSF54211">
    <property type="entry name" value="Ribosomal protein S5 domain 2-like"/>
    <property type="match status" value="1"/>
</dbReference>
<dbReference type="PANTHER" id="PTHR31814:SF2">
    <property type="entry name" value="PHOSPHOMEVALONATE KINASE"/>
    <property type="match status" value="1"/>
</dbReference>
<dbReference type="PRINTS" id="PR00959">
    <property type="entry name" value="MEVGALKINASE"/>
</dbReference>
<dbReference type="NCBIfam" id="TIGR01220">
    <property type="entry name" value="Pmev_kin_Gr_pos"/>
    <property type="match status" value="1"/>
</dbReference>
<organism evidence="9 10">
    <name type="scientific">Flaviflexus equikiangi</name>
    <dbReference type="NCBI Taxonomy" id="2758573"/>
    <lineage>
        <taxon>Bacteria</taxon>
        <taxon>Bacillati</taxon>
        <taxon>Actinomycetota</taxon>
        <taxon>Actinomycetes</taxon>
        <taxon>Actinomycetales</taxon>
        <taxon>Actinomycetaceae</taxon>
        <taxon>Flaviflexus</taxon>
    </lineage>
</organism>
<keyword evidence="6" id="KW-0067">ATP-binding</keyword>
<dbReference type="EC" id="2.7.4.2" evidence="2"/>
<evidence type="ECO:0000256" key="6">
    <source>
        <dbReference type="ARBA" id="ARBA00022840"/>
    </source>
</evidence>
<feature type="domain" description="GHMP kinase N-terminal" evidence="7">
    <location>
        <begin position="76"/>
        <end position="170"/>
    </location>
</feature>